<dbReference type="AlphaFoldDB" id="A0A6J4JRR8"/>
<sequence>MPPRLFTLAEANALLPQARQLVATMLDARQEILDLQPRLWPAVEKAVYNGGSKTLSEAARQIIIIQDVLLALADLGIQVKDINTGLIDFPARYQGRIVLLCWQWDEPSVQFWHDVDDGFAGRKPTSSWE</sequence>
<dbReference type="Pfam" id="PF09969">
    <property type="entry name" value="DUF2203"/>
    <property type="match status" value="1"/>
</dbReference>
<organism evidence="1">
    <name type="scientific">uncultured Chloroflexia bacterium</name>
    <dbReference type="NCBI Taxonomy" id="1672391"/>
    <lineage>
        <taxon>Bacteria</taxon>
        <taxon>Bacillati</taxon>
        <taxon>Chloroflexota</taxon>
        <taxon>Chloroflexia</taxon>
        <taxon>environmental samples</taxon>
    </lineage>
</organism>
<dbReference type="InterPro" id="IPR018699">
    <property type="entry name" value="DUF2203"/>
</dbReference>
<accession>A0A6J4JRR8</accession>
<protein>
    <recommendedName>
        <fullName evidence="2">DUF2203 domain-containing protein</fullName>
    </recommendedName>
</protein>
<proteinExistence type="predicted"/>
<evidence type="ECO:0000313" key="1">
    <source>
        <dbReference type="EMBL" id="CAA9285761.1"/>
    </source>
</evidence>
<dbReference type="EMBL" id="CADCTK010000864">
    <property type="protein sequence ID" value="CAA9285761.1"/>
    <property type="molecule type" value="Genomic_DNA"/>
</dbReference>
<evidence type="ECO:0008006" key="2">
    <source>
        <dbReference type="Google" id="ProtNLM"/>
    </source>
</evidence>
<dbReference type="PIRSF" id="PIRSF016498">
    <property type="entry name" value="UCP016498"/>
    <property type="match status" value="1"/>
</dbReference>
<reference evidence="1" key="1">
    <citation type="submission" date="2020-02" db="EMBL/GenBank/DDBJ databases">
        <authorList>
            <person name="Meier V. D."/>
        </authorList>
    </citation>
    <scope>NUCLEOTIDE SEQUENCE</scope>
    <source>
        <strain evidence="1">AVDCRST_MAG26</strain>
    </source>
</reference>
<name>A0A6J4JRR8_9CHLR</name>
<gene>
    <name evidence="1" type="ORF">AVDCRST_MAG26-3711</name>
</gene>